<dbReference type="InterPro" id="IPR016195">
    <property type="entry name" value="Pol/histidinol_Pase-like"/>
</dbReference>
<comment type="pathway">
    <text evidence="1 8">Amino-acid biosynthesis; L-histidine biosynthesis; L-histidine from 5-phospho-alpha-D-ribose 1-diphosphate: step 8/9.</text>
</comment>
<dbReference type="InterPro" id="IPR004013">
    <property type="entry name" value="PHP_dom"/>
</dbReference>
<dbReference type="EMBL" id="LXPE01000001">
    <property type="protein sequence ID" value="OBA29075.1"/>
    <property type="molecule type" value="Genomic_DNA"/>
</dbReference>
<evidence type="ECO:0000256" key="7">
    <source>
        <dbReference type="ARBA" id="ARBA00049158"/>
    </source>
</evidence>
<evidence type="ECO:0000313" key="10">
    <source>
        <dbReference type="EMBL" id="OBA29075.1"/>
    </source>
</evidence>
<dbReference type="SUPFAM" id="SSF89550">
    <property type="entry name" value="PHP domain-like"/>
    <property type="match status" value="1"/>
</dbReference>
<dbReference type="GO" id="GO:0000105">
    <property type="term" value="P:L-histidine biosynthetic process"/>
    <property type="evidence" value="ECO:0007669"/>
    <property type="project" value="UniProtKB-UniRule"/>
</dbReference>
<name>A0A1B7TKB0_9ASCO</name>
<evidence type="ECO:0000256" key="5">
    <source>
        <dbReference type="ARBA" id="ARBA00022801"/>
    </source>
</evidence>
<dbReference type="AlphaFoldDB" id="A0A1B7TKB0"/>
<dbReference type="PANTHER" id="PTHR21039:SF0">
    <property type="entry name" value="HISTIDINOL-PHOSPHATASE"/>
    <property type="match status" value="1"/>
</dbReference>
<dbReference type="Proteomes" id="UP000092321">
    <property type="component" value="Unassembled WGS sequence"/>
</dbReference>
<dbReference type="NCBIfam" id="TIGR01856">
    <property type="entry name" value="hisJ_fam"/>
    <property type="match status" value="1"/>
</dbReference>
<keyword evidence="5 8" id="KW-0378">Hydrolase</keyword>
<dbReference type="UniPathway" id="UPA00031">
    <property type="reaction ID" value="UER00013"/>
</dbReference>
<dbReference type="OrthoDB" id="5957391at2759"/>
<keyword evidence="11" id="KW-1185">Reference proteome</keyword>
<dbReference type="Pfam" id="PF02811">
    <property type="entry name" value="PHP"/>
    <property type="match status" value="1"/>
</dbReference>
<evidence type="ECO:0000313" key="11">
    <source>
        <dbReference type="Proteomes" id="UP000092321"/>
    </source>
</evidence>
<comment type="catalytic activity">
    <reaction evidence="7 8">
        <text>L-histidinol phosphate + H2O = L-histidinol + phosphate</text>
        <dbReference type="Rhea" id="RHEA:14465"/>
        <dbReference type="ChEBI" id="CHEBI:15377"/>
        <dbReference type="ChEBI" id="CHEBI:43474"/>
        <dbReference type="ChEBI" id="CHEBI:57699"/>
        <dbReference type="ChEBI" id="CHEBI:57980"/>
        <dbReference type="EC" id="3.1.3.15"/>
    </reaction>
</comment>
<evidence type="ECO:0000256" key="1">
    <source>
        <dbReference type="ARBA" id="ARBA00004970"/>
    </source>
</evidence>
<organism evidence="10 11">
    <name type="scientific">Hanseniaspora valbyensis NRRL Y-1626</name>
    <dbReference type="NCBI Taxonomy" id="766949"/>
    <lineage>
        <taxon>Eukaryota</taxon>
        <taxon>Fungi</taxon>
        <taxon>Dikarya</taxon>
        <taxon>Ascomycota</taxon>
        <taxon>Saccharomycotina</taxon>
        <taxon>Saccharomycetes</taxon>
        <taxon>Saccharomycodales</taxon>
        <taxon>Saccharomycodaceae</taxon>
        <taxon>Hanseniaspora</taxon>
    </lineage>
</organism>
<dbReference type="PANTHER" id="PTHR21039">
    <property type="entry name" value="HISTIDINOL PHOSPHATASE-RELATED"/>
    <property type="match status" value="1"/>
</dbReference>
<proteinExistence type="inferred from homology"/>
<dbReference type="GO" id="GO:0005737">
    <property type="term" value="C:cytoplasm"/>
    <property type="evidence" value="ECO:0007669"/>
    <property type="project" value="TreeGrafter"/>
</dbReference>
<accession>A0A1B7TKB0</accession>
<evidence type="ECO:0000256" key="3">
    <source>
        <dbReference type="ARBA" id="ARBA00013085"/>
    </source>
</evidence>
<evidence type="ECO:0000256" key="4">
    <source>
        <dbReference type="ARBA" id="ARBA00022605"/>
    </source>
</evidence>
<keyword evidence="6 8" id="KW-0368">Histidine biosynthesis</keyword>
<evidence type="ECO:0000256" key="8">
    <source>
        <dbReference type="RuleBase" id="RU366003"/>
    </source>
</evidence>
<protein>
    <recommendedName>
        <fullName evidence="3 8">Histidinol-phosphatase</fullName>
        <shortName evidence="8">HolPase</shortName>
        <ecNumber evidence="3 8">3.1.3.15</ecNumber>
    </recommendedName>
</protein>
<evidence type="ECO:0000256" key="2">
    <source>
        <dbReference type="ARBA" id="ARBA00009152"/>
    </source>
</evidence>
<gene>
    <name evidence="10" type="ORF">HANVADRAFT_130</name>
</gene>
<evidence type="ECO:0000256" key="6">
    <source>
        <dbReference type="ARBA" id="ARBA00023102"/>
    </source>
</evidence>
<keyword evidence="4 8" id="KW-0028">Amino-acid biosynthesis</keyword>
<reference evidence="11" key="1">
    <citation type="journal article" date="2016" name="Proc. Natl. Acad. Sci. U.S.A.">
        <title>Comparative genomics of biotechnologically important yeasts.</title>
        <authorList>
            <person name="Riley R."/>
            <person name="Haridas S."/>
            <person name="Wolfe K.H."/>
            <person name="Lopes M.R."/>
            <person name="Hittinger C.T."/>
            <person name="Goeker M."/>
            <person name="Salamov A.A."/>
            <person name="Wisecaver J.H."/>
            <person name="Long T.M."/>
            <person name="Calvey C.H."/>
            <person name="Aerts A.L."/>
            <person name="Barry K.W."/>
            <person name="Choi C."/>
            <person name="Clum A."/>
            <person name="Coughlan A.Y."/>
            <person name="Deshpande S."/>
            <person name="Douglass A.P."/>
            <person name="Hanson S.J."/>
            <person name="Klenk H.-P."/>
            <person name="LaButti K.M."/>
            <person name="Lapidus A."/>
            <person name="Lindquist E.A."/>
            <person name="Lipzen A.M."/>
            <person name="Meier-Kolthoff J.P."/>
            <person name="Ohm R.A."/>
            <person name="Otillar R.P."/>
            <person name="Pangilinan J.L."/>
            <person name="Peng Y."/>
            <person name="Rokas A."/>
            <person name="Rosa C.A."/>
            <person name="Scheuner C."/>
            <person name="Sibirny A.A."/>
            <person name="Slot J.C."/>
            <person name="Stielow J.B."/>
            <person name="Sun H."/>
            <person name="Kurtzman C.P."/>
            <person name="Blackwell M."/>
            <person name="Grigoriev I.V."/>
            <person name="Jeffries T.W."/>
        </authorList>
    </citation>
    <scope>NUCLEOTIDE SEQUENCE [LARGE SCALE GENOMIC DNA]</scope>
    <source>
        <strain evidence="11">NRRL Y-1626</strain>
    </source>
</reference>
<dbReference type="Gene3D" id="3.20.20.140">
    <property type="entry name" value="Metal-dependent hydrolases"/>
    <property type="match status" value="1"/>
</dbReference>
<dbReference type="EC" id="3.1.3.15" evidence="3 8"/>
<evidence type="ECO:0000259" key="9">
    <source>
        <dbReference type="Pfam" id="PF02811"/>
    </source>
</evidence>
<comment type="similarity">
    <text evidence="2 8">Belongs to the PHP hydrolase family. HisK subfamily.</text>
</comment>
<comment type="caution">
    <text evidence="10">The sequence shown here is derived from an EMBL/GenBank/DDBJ whole genome shotgun (WGS) entry which is preliminary data.</text>
</comment>
<dbReference type="InterPro" id="IPR010140">
    <property type="entry name" value="Histidinol_P_phosphatase_HisJ"/>
</dbReference>
<feature type="domain" description="PHP" evidence="9">
    <location>
        <begin position="5"/>
        <end position="252"/>
    </location>
</feature>
<dbReference type="GO" id="GO:0004401">
    <property type="term" value="F:histidinol-phosphatase activity"/>
    <property type="evidence" value="ECO:0007669"/>
    <property type="project" value="UniProtKB-UniRule"/>
</dbReference>
<sequence length="350" mass="40801">MPFSHHSHSKDYIAHGSGPLDEVVEAVLKQEFHTFCFSEHMPRLSSKYLYPEEIADKSDTNFLKQQFDNYLHKVLTIKKTYKDSSTNFIIGTECECADSEHISYAKSMFDNYYKGKLQYLVGSIHHVNSVPIDYDIETFEKAIVRADNSFLEFLKDYFNLQYTMLTELKPLVVGHFDLPCLFIKDSKLRIDKDTGKVLDEMNFEKKDSFISINEYDIDDYIFTVFKDSLYPLVERNLKFIIDNNLALEINTSGLRKKLKYPYPSIKLAVLFKQLGGKFVLSDDSHGLNQLGTNYLKCKEEYIKGALKLDTIYYLKELTPYNPESLSLPEVKLEPMDIKEFNELPYWSNIK</sequence>